<evidence type="ECO:0000256" key="4">
    <source>
        <dbReference type="ARBA" id="ARBA00022519"/>
    </source>
</evidence>
<reference evidence="9 11" key="1">
    <citation type="submission" date="2016-10" db="EMBL/GenBank/DDBJ databases">
        <authorList>
            <person name="de Groot N.N."/>
        </authorList>
    </citation>
    <scope>NUCLEOTIDE SEQUENCE [LARGE SCALE GENOMIC DNA]</scope>
    <source>
        <strain evidence="9 11">WG7</strain>
    </source>
</reference>
<dbReference type="GO" id="GO:0005886">
    <property type="term" value="C:plasma membrane"/>
    <property type="evidence" value="ECO:0007669"/>
    <property type="project" value="UniProtKB-SubCell"/>
</dbReference>
<evidence type="ECO:0000256" key="3">
    <source>
        <dbReference type="ARBA" id="ARBA00022475"/>
    </source>
</evidence>
<reference evidence="10 12" key="2">
    <citation type="submission" date="2019-03" db="EMBL/GenBank/DDBJ databases">
        <title>Subsurface microbial communities from deep shales in Ohio and West Virginia, USA.</title>
        <authorList>
            <person name="Wrighton K."/>
        </authorList>
    </citation>
    <scope>NUCLEOTIDE SEQUENCE [LARGE SCALE GENOMIC DNA]</scope>
    <source>
        <strain evidence="10 12">DSMZ 11287</strain>
    </source>
</reference>
<feature type="transmembrane region" description="Helical" evidence="8">
    <location>
        <begin position="219"/>
        <end position="242"/>
    </location>
</feature>
<keyword evidence="4" id="KW-0997">Cell inner membrane</keyword>
<dbReference type="Proteomes" id="UP000198945">
    <property type="component" value="Unassembled WGS sequence"/>
</dbReference>
<keyword evidence="5 8" id="KW-0812">Transmembrane</keyword>
<dbReference type="PANTHER" id="PTHR32196:SF21">
    <property type="entry name" value="ABC TRANSPORTER PERMEASE PROTEIN YPHD-RELATED"/>
    <property type="match status" value="1"/>
</dbReference>
<dbReference type="EMBL" id="SOEF01000029">
    <property type="protein sequence ID" value="TDX40322.1"/>
    <property type="molecule type" value="Genomic_DNA"/>
</dbReference>
<keyword evidence="7 8" id="KW-0472">Membrane</keyword>
<dbReference type="PANTHER" id="PTHR32196">
    <property type="entry name" value="ABC TRANSPORTER PERMEASE PROTEIN YPHD-RELATED-RELATED"/>
    <property type="match status" value="1"/>
</dbReference>
<dbReference type="RefSeq" id="WP_089716952.1">
    <property type="nucleotide sequence ID" value="NZ_FNEH01000014.1"/>
</dbReference>
<evidence type="ECO:0000256" key="1">
    <source>
        <dbReference type="ARBA" id="ARBA00004651"/>
    </source>
</evidence>
<sequence>MNQLENKISFQDRIKSFFGEKGSAALGLIILFVFMTFMSDRFLTFSNLLNVARQASINGIIAVGMTYIIITKGIDLSAGALVALTGTVAAGLIVNMGLPIIVAIILTLVVGSLVGAFTGVMVSKQNIPPFIVTLALMTILRGLSFVYTSGRPIYVSNELFRVIGRGYIGPIPIPVIIAIFIGVIGHIVLKKTKFGRHIYSVGGNEEAARLCGVNIDKTLIYVYTSAGFLTAISGIILASRLSTGSPNAGDGAELDAIAAVILGGTSFAGGIGSVSGTFIGVAIIGILGNGLNLLNVSSYNQMMVKGLVILLAVLVNNIKLKKKNISR</sequence>
<dbReference type="GeneID" id="57013459"/>
<feature type="transmembrane region" description="Helical" evidence="8">
    <location>
        <begin position="76"/>
        <end position="94"/>
    </location>
</feature>
<evidence type="ECO:0000256" key="5">
    <source>
        <dbReference type="ARBA" id="ARBA00022692"/>
    </source>
</evidence>
<feature type="transmembrane region" description="Helical" evidence="8">
    <location>
        <begin position="129"/>
        <end position="147"/>
    </location>
</feature>
<gene>
    <name evidence="10" type="ORF">C7954_12920</name>
    <name evidence="9" type="ORF">SAMN04515654_11426</name>
</gene>
<keyword evidence="2" id="KW-0813">Transport</keyword>
<dbReference type="CDD" id="cd06579">
    <property type="entry name" value="TM_PBP1_transp_AraH_like"/>
    <property type="match status" value="1"/>
</dbReference>
<dbReference type="InterPro" id="IPR001851">
    <property type="entry name" value="ABC_transp_permease"/>
</dbReference>
<keyword evidence="6 8" id="KW-1133">Transmembrane helix</keyword>
<organism evidence="9 11">
    <name type="scientific">Halanaerobium congolense</name>
    <dbReference type="NCBI Taxonomy" id="54121"/>
    <lineage>
        <taxon>Bacteria</taxon>
        <taxon>Bacillati</taxon>
        <taxon>Bacillota</taxon>
        <taxon>Clostridia</taxon>
        <taxon>Halanaerobiales</taxon>
        <taxon>Halanaerobiaceae</taxon>
        <taxon>Halanaerobium</taxon>
    </lineage>
</organism>
<name>A0A1G8N9B6_9FIRM</name>
<evidence type="ECO:0000256" key="6">
    <source>
        <dbReference type="ARBA" id="ARBA00022989"/>
    </source>
</evidence>
<feature type="transmembrane region" description="Helical" evidence="8">
    <location>
        <begin position="100"/>
        <end position="122"/>
    </location>
</feature>
<dbReference type="Proteomes" id="UP000295472">
    <property type="component" value="Unassembled WGS sequence"/>
</dbReference>
<dbReference type="AlphaFoldDB" id="A0A1G8N9B6"/>
<keyword evidence="3" id="KW-1003">Cell membrane</keyword>
<dbReference type="Pfam" id="PF02653">
    <property type="entry name" value="BPD_transp_2"/>
    <property type="match status" value="1"/>
</dbReference>
<evidence type="ECO:0000256" key="8">
    <source>
        <dbReference type="SAM" id="Phobius"/>
    </source>
</evidence>
<evidence type="ECO:0000313" key="11">
    <source>
        <dbReference type="Proteomes" id="UP000198945"/>
    </source>
</evidence>
<dbReference type="GO" id="GO:0022857">
    <property type="term" value="F:transmembrane transporter activity"/>
    <property type="evidence" value="ECO:0007669"/>
    <property type="project" value="InterPro"/>
</dbReference>
<comment type="subcellular location">
    <subcellularLocation>
        <location evidence="1">Cell membrane</location>
        <topology evidence="1">Multi-pass membrane protein</topology>
    </subcellularLocation>
</comment>
<feature type="transmembrane region" description="Helical" evidence="8">
    <location>
        <begin position="167"/>
        <end position="189"/>
    </location>
</feature>
<accession>A0A1G8N9B6</accession>
<evidence type="ECO:0000256" key="2">
    <source>
        <dbReference type="ARBA" id="ARBA00022448"/>
    </source>
</evidence>
<evidence type="ECO:0000313" key="10">
    <source>
        <dbReference type="EMBL" id="TDX40322.1"/>
    </source>
</evidence>
<evidence type="ECO:0000313" key="9">
    <source>
        <dbReference type="EMBL" id="SDI76703.1"/>
    </source>
</evidence>
<feature type="transmembrane region" description="Helical" evidence="8">
    <location>
        <begin position="51"/>
        <end position="69"/>
    </location>
</feature>
<feature type="transmembrane region" description="Helical" evidence="8">
    <location>
        <begin position="21"/>
        <end position="39"/>
    </location>
</feature>
<evidence type="ECO:0000256" key="7">
    <source>
        <dbReference type="ARBA" id="ARBA00023136"/>
    </source>
</evidence>
<evidence type="ECO:0000313" key="12">
    <source>
        <dbReference type="Proteomes" id="UP000295472"/>
    </source>
</evidence>
<feature type="transmembrane region" description="Helical" evidence="8">
    <location>
        <begin position="278"/>
        <end position="296"/>
    </location>
</feature>
<proteinExistence type="predicted"/>
<protein>
    <submittedName>
        <fullName evidence="10">Monosaccharide ABC transporter membrane protein (CUT2 family)</fullName>
    </submittedName>
    <submittedName>
        <fullName evidence="9">Monosaccharide ABC transporter membrane protein, CUT2 family</fullName>
    </submittedName>
</protein>
<dbReference type="EMBL" id="FNEH01000014">
    <property type="protein sequence ID" value="SDI76703.1"/>
    <property type="molecule type" value="Genomic_DNA"/>
</dbReference>